<feature type="region of interest" description="Disordered" evidence="1">
    <location>
        <begin position="14"/>
        <end position="47"/>
    </location>
</feature>
<gene>
    <name evidence="2" type="ORF">ABZ507_10020</name>
</gene>
<keyword evidence="3" id="KW-1185">Reference proteome</keyword>
<dbReference type="Proteomes" id="UP001550535">
    <property type="component" value="Unassembled WGS sequence"/>
</dbReference>
<sequence>MMWRKAVDFACPDVSGMRRGDEMSGRATADPNELGAHRPPMVTEPDTPLSLANRLRRCHFRAIAVRCPARPGEMASRLLRGRDSRTVASHRVDHPGAAAGESAR</sequence>
<dbReference type="RefSeq" id="WP_357990909.1">
    <property type="nucleotide sequence ID" value="NZ_JBEYBR010000019.1"/>
</dbReference>
<dbReference type="EMBL" id="JBEYBR010000019">
    <property type="protein sequence ID" value="MEU2122158.1"/>
    <property type="molecule type" value="Genomic_DNA"/>
</dbReference>
<accession>A0ABV2X8E0</accession>
<evidence type="ECO:0000313" key="2">
    <source>
        <dbReference type="EMBL" id="MEU2122158.1"/>
    </source>
</evidence>
<protein>
    <submittedName>
        <fullName evidence="2">Uncharacterized protein</fullName>
    </submittedName>
</protein>
<evidence type="ECO:0000313" key="3">
    <source>
        <dbReference type="Proteomes" id="UP001550535"/>
    </source>
</evidence>
<feature type="region of interest" description="Disordered" evidence="1">
    <location>
        <begin position="80"/>
        <end position="104"/>
    </location>
</feature>
<comment type="caution">
    <text evidence="2">The sequence shown here is derived from an EMBL/GenBank/DDBJ whole genome shotgun (WGS) entry which is preliminary data.</text>
</comment>
<name>A0ABV2X8E0_9NOCA</name>
<feature type="compositionally biased region" description="Basic and acidic residues" evidence="1">
    <location>
        <begin position="80"/>
        <end position="94"/>
    </location>
</feature>
<reference evidence="2 3" key="1">
    <citation type="submission" date="2024-06" db="EMBL/GenBank/DDBJ databases">
        <title>The Natural Products Discovery Center: Release of the First 8490 Sequenced Strains for Exploring Actinobacteria Biosynthetic Diversity.</title>
        <authorList>
            <person name="Kalkreuter E."/>
            <person name="Kautsar S.A."/>
            <person name="Yang D."/>
            <person name="Bader C.D."/>
            <person name="Teijaro C.N."/>
            <person name="Fluegel L."/>
            <person name="Davis C.M."/>
            <person name="Simpson J.R."/>
            <person name="Lauterbach L."/>
            <person name="Steele A.D."/>
            <person name="Gui C."/>
            <person name="Meng S."/>
            <person name="Li G."/>
            <person name="Viehrig K."/>
            <person name="Ye F."/>
            <person name="Su P."/>
            <person name="Kiefer A.F."/>
            <person name="Nichols A."/>
            <person name="Cepeda A.J."/>
            <person name="Yan W."/>
            <person name="Fan B."/>
            <person name="Jiang Y."/>
            <person name="Adhikari A."/>
            <person name="Zheng C.-J."/>
            <person name="Schuster L."/>
            <person name="Cowan T.M."/>
            <person name="Smanski M.J."/>
            <person name="Chevrette M.G."/>
            <person name="De Carvalho L.P.S."/>
            <person name="Shen B."/>
        </authorList>
    </citation>
    <scope>NUCLEOTIDE SEQUENCE [LARGE SCALE GENOMIC DNA]</scope>
    <source>
        <strain evidence="2 3">NPDC019434</strain>
    </source>
</reference>
<organism evidence="2 3">
    <name type="scientific">Nocardia niwae</name>
    <dbReference type="NCBI Taxonomy" id="626084"/>
    <lineage>
        <taxon>Bacteria</taxon>
        <taxon>Bacillati</taxon>
        <taxon>Actinomycetota</taxon>
        <taxon>Actinomycetes</taxon>
        <taxon>Mycobacteriales</taxon>
        <taxon>Nocardiaceae</taxon>
        <taxon>Nocardia</taxon>
    </lineage>
</organism>
<proteinExistence type="predicted"/>
<evidence type="ECO:0000256" key="1">
    <source>
        <dbReference type="SAM" id="MobiDB-lite"/>
    </source>
</evidence>